<feature type="region of interest" description="Disordered" evidence="1">
    <location>
        <begin position="46"/>
        <end position="66"/>
    </location>
</feature>
<name>A0A392TA50_9FABA</name>
<feature type="compositionally biased region" description="Acidic residues" evidence="1">
    <location>
        <begin position="48"/>
        <end position="66"/>
    </location>
</feature>
<evidence type="ECO:0000256" key="1">
    <source>
        <dbReference type="SAM" id="MobiDB-lite"/>
    </source>
</evidence>
<feature type="non-terminal residue" evidence="2">
    <location>
        <position position="66"/>
    </location>
</feature>
<organism evidence="2 3">
    <name type="scientific">Trifolium medium</name>
    <dbReference type="NCBI Taxonomy" id="97028"/>
    <lineage>
        <taxon>Eukaryota</taxon>
        <taxon>Viridiplantae</taxon>
        <taxon>Streptophyta</taxon>
        <taxon>Embryophyta</taxon>
        <taxon>Tracheophyta</taxon>
        <taxon>Spermatophyta</taxon>
        <taxon>Magnoliopsida</taxon>
        <taxon>eudicotyledons</taxon>
        <taxon>Gunneridae</taxon>
        <taxon>Pentapetalae</taxon>
        <taxon>rosids</taxon>
        <taxon>fabids</taxon>
        <taxon>Fabales</taxon>
        <taxon>Fabaceae</taxon>
        <taxon>Papilionoideae</taxon>
        <taxon>50 kb inversion clade</taxon>
        <taxon>NPAAA clade</taxon>
        <taxon>Hologalegina</taxon>
        <taxon>IRL clade</taxon>
        <taxon>Trifolieae</taxon>
        <taxon>Trifolium</taxon>
    </lineage>
</organism>
<sequence>MKVTAIEEAQNISSMKLDELVGSLQTFELGIKNRVEMKSKSTAFVYNADDEESQGDAETDESISNA</sequence>
<dbReference type="AlphaFoldDB" id="A0A392TA50"/>
<comment type="caution">
    <text evidence="2">The sequence shown here is derived from an EMBL/GenBank/DDBJ whole genome shotgun (WGS) entry which is preliminary data.</text>
</comment>
<reference evidence="2 3" key="1">
    <citation type="journal article" date="2018" name="Front. Plant Sci.">
        <title>Red Clover (Trifolium pratense) and Zigzag Clover (T. medium) - A Picture of Genomic Similarities and Differences.</title>
        <authorList>
            <person name="Dluhosova J."/>
            <person name="Istvanek J."/>
            <person name="Nedelnik J."/>
            <person name="Repkova J."/>
        </authorList>
    </citation>
    <scope>NUCLEOTIDE SEQUENCE [LARGE SCALE GENOMIC DNA]</scope>
    <source>
        <strain evidence="3">cv. 10/8</strain>
        <tissue evidence="2">Leaf</tissue>
    </source>
</reference>
<protein>
    <submittedName>
        <fullName evidence="2">Gag-pol polyprotein</fullName>
    </submittedName>
</protein>
<evidence type="ECO:0000313" key="2">
    <source>
        <dbReference type="EMBL" id="MCI57414.1"/>
    </source>
</evidence>
<evidence type="ECO:0000313" key="3">
    <source>
        <dbReference type="Proteomes" id="UP000265520"/>
    </source>
</evidence>
<dbReference type="EMBL" id="LXQA010528583">
    <property type="protein sequence ID" value="MCI57414.1"/>
    <property type="molecule type" value="Genomic_DNA"/>
</dbReference>
<keyword evidence="3" id="KW-1185">Reference proteome</keyword>
<proteinExistence type="predicted"/>
<dbReference type="Proteomes" id="UP000265520">
    <property type="component" value="Unassembled WGS sequence"/>
</dbReference>
<accession>A0A392TA50</accession>